<reference evidence="3 4" key="1">
    <citation type="submission" date="2016-11" db="EMBL/GenBank/DDBJ databases">
        <title>The macronuclear genome of Stentor coeruleus: a giant cell with tiny introns.</title>
        <authorList>
            <person name="Slabodnick M."/>
            <person name="Ruby J.G."/>
            <person name="Reiff S.B."/>
            <person name="Swart E.C."/>
            <person name="Gosai S."/>
            <person name="Prabakaran S."/>
            <person name="Witkowska E."/>
            <person name="Larue G.E."/>
            <person name="Fisher S."/>
            <person name="Freeman R.M."/>
            <person name="Gunawardena J."/>
            <person name="Chu W."/>
            <person name="Stover N.A."/>
            <person name="Gregory B.D."/>
            <person name="Nowacki M."/>
            <person name="Derisi J."/>
            <person name="Roy S.W."/>
            <person name="Marshall W.F."/>
            <person name="Sood P."/>
        </authorList>
    </citation>
    <scope>NUCLEOTIDE SEQUENCE [LARGE SCALE GENOMIC DNA]</scope>
    <source>
        <strain evidence="3">WM001</strain>
    </source>
</reference>
<dbReference type="Proteomes" id="UP000187209">
    <property type="component" value="Unassembled WGS sequence"/>
</dbReference>
<comment type="caution">
    <text evidence="3">The sequence shown here is derived from an EMBL/GenBank/DDBJ whole genome shotgun (WGS) entry which is preliminary data.</text>
</comment>
<feature type="region of interest" description="Disordered" evidence="2">
    <location>
        <begin position="1"/>
        <end position="29"/>
    </location>
</feature>
<keyword evidence="1" id="KW-0175">Coiled coil</keyword>
<gene>
    <name evidence="3" type="ORF">SteCoe_39125</name>
</gene>
<dbReference type="EMBL" id="MPUH01002420">
    <property type="protein sequence ID" value="OMJ65138.1"/>
    <property type="molecule type" value="Genomic_DNA"/>
</dbReference>
<evidence type="ECO:0000256" key="2">
    <source>
        <dbReference type="SAM" id="MobiDB-lite"/>
    </source>
</evidence>
<proteinExistence type="predicted"/>
<feature type="compositionally biased region" description="Polar residues" evidence="2">
    <location>
        <begin position="1"/>
        <end position="11"/>
    </location>
</feature>
<feature type="coiled-coil region" evidence="1">
    <location>
        <begin position="185"/>
        <end position="257"/>
    </location>
</feature>
<organism evidence="3 4">
    <name type="scientific">Stentor coeruleus</name>
    <dbReference type="NCBI Taxonomy" id="5963"/>
    <lineage>
        <taxon>Eukaryota</taxon>
        <taxon>Sar</taxon>
        <taxon>Alveolata</taxon>
        <taxon>Ciliophora</taxon>
        <taxon>Postciliodesmatophora</taxon>
        <taxon>Heterotrichea</taxon>
        <taxon>Heterotrichida</taxon>
        <taxon>Stentoridae</taxon>
        <taxon>Stentor</taxon>
    </lineage>
</organism>
<evidence type="ECO:0000313" key="4">
    <source>
        <dbReference type="Proteomes" id="UP000187209"/>
    </source>
</evidence>
<name>A0A1R2AKT8_9CILI</name>
<accession>A0A1R2AKT8</accession>
<dbReference type="AlphaFoldDB" id="A0A1R2AKT8"/>
<sequence length="258" mass="30283">MESQGPLTLSDLSVPKIDHNSDTMPKSTDSRVKASKMLLQVYIEGMVEKNATIILNPGRSPVIKISPRYSRMVDIKDVRDYIVYSTGEMAPEVFKLRSCYNMTSCKRMIKKMFIDINKEENKLLEKIDYVIIFNGMTLKNQEKIILYAKKVPLISCVIWMNAQHYDQLKPFYRLEEEVLMFKVIVSDMEREIQEKNAEIKNIEKSNEELKKANEEVKKANEEVKKAKEEVQLQLKEKEEETMRLKKYIKQLEEMNLLT</sequence>
<keyword evidence="4" id="KW-1185">Reference proteome</keyword>
<protein>
    <submittedName>
        <fullName evidence="3">Uncharacterized protein</fullName>
    </submittedName>
</protein>
<evidence type="ECO:0000256" key="1">
    <source>
        <dbReference type="SAM" id="Coils"/>
    </source>
</evidence>
<evidence type="ECO:0000313" key="3">
    <source>
        <dbReference type="EMBL" id="OMJ65138.1"/>
    </source>
</evidence>